<dbReference type="GO" id="GO:0003676">
    <property type="term" value="F:nucleic acid binding"/>
    <property type="evidence" value="ECO:0007669"/>
    <property type="project" value="InterPro"/>
</dbReference>
<dbReference type="EMBL" id="CP139487">
    <property type="protein sequence ID" value="WPU64363.1"/>
    <property type="molecule type" value="Genomic_DNA"/>
</dbReference>
<feature type="domain" description="Methyltransferase small" evidence="6">
    <location>
        <begin position="189"/>
        <end position="355"/>
    </location>
</feature>
<organism evidence="8 9">
    <name type="scientific">Peredibacter starrii</name>
    <dbReference type="NCBI Taxonomy" id="28202"/>
    <lineage>
        <taxon>Bacteria</taxon>
        <taxon>Pseudomonadati</taxon>
        <taxon>Bdellovibrionota</taxon>
        <taxon>Bacteriovoracia</taxon>
        <taxon>Bacteriovoracales</taxon>
        <taxon>Bacteriovoracaceae</taxon>
        <taxon>Peredibacter</taxon>
    </lineage>
</organism>
<dbReference type="GO" id="GO:0005737">
    <property type="term" value="C:cytoplasm"/>
    <property type="evidence" value="ECO:0007669"/>
    <property type="project" value="InterPro"/>
</dbReference>
<sequence>MITRSITDIKRYPLKKNDLLQGWDAADSLILEHIKSLDLTGKRILIINDQFGALSCGLYGHDITSYTDSYVSYRGILFNSEQQITPISNLKDLSGIYDYVLLQIPKNMSFLEDILIHLTNHLLPHSKLICGSMVKHLAPTSFDLINKYIGTTSTSLAVKKARLVFANFEKAKVPNIYPQKIKMDGFEKIFTNHSNLFSREKLDIGTRFFLEHIPKGDFNAILDLGCANGIIGIKAKELNPKAQIHYSDESFMAILSAKENYQNHFTDEPVLHWTNCYEDGAKNSLDLILCNPPFHQGTTVGDFIATQMFKDGHNALKKGGSIRVIGNSHLGYQVKLKQIFGNSKIVATNNKFMIVDAQKI</sequence>
<dbReference type="InterPro" id="IPR058679">
    <property type="entry name" value="RlmG_N"/>
</dbReference>
<dbReference type="GO" id="GO:0008990">
    <property type="term" value="F:rRNA (guanine-N2-)-methyltransferase activity"/>
    <property type="evidence" value="ECO:0007669"/>
    <property type="project" value="InterPro"/>
</dbReference>
<proteinExistence type="predicted"/>
<name>A0AAX4HM72_9BACT</name>
<evidence type="ECO:0000259" key="6">
    <source>
        <dbReference type="Pfam" id="PF05175"/>
    </source>
</evidence>
<keyword evidence="3 8" id="KW-0489">Methyltransferase</keyword>
<evidence type="ECO:0000259" key="7">
    <source>
        <dbReference type="Pfam" id="PF26049"/>
    </source>
</evidence>
<reference evidence="8 9" key="1">
    <citation type="submission" date="2023-11" db="EMBL/GenBank/DDBJ databases">
        <title>Peredibacter starrii A3.12.</title>
        <authorList>
            <person name="Mitchell R.J."/>
        </authorList>
    </citation>
    <scope>NUCLEOTIDE SEQUENCE [LARGE SCALE GENOMIC DNA]</scope>
    <source>
        <strain evidence="8 9">A3.12</strain>
    </source>
</reference>
<dbReference type="KEGG" id="psti:SOO65_16840"/>
<dbReference type="Gene3D" id="3.40.50.150">
    <property type="entry name" value="Vaccinia Virus protein VP39"/>
    <property type="match status" value="2"/>
</dbReference>
<evidence type="ECO:0000256" key="1">
    <source>
        <dbReference type="ARBA" id="ARBA00022490"/>
    </source>
</evidence>
<accession>A0AAX4HM72</accession>
<protein>
    <submittedName>
        <fullName evidence="8">Methyltransferase</fullName>
    </submittedName>
</protein>
<dbReference type="InterPro" id="IPR007848">
    <property type="entry name" value="Small_mtfrase_dom"/>
</dbReference>
<dbReference type="Pfam" id="PF26049">
    <property type="entry name" value="RLMG_N"/>
    <property type="match status" value="1"/>
</dbReference>
<keyword evidence="2" id="KW-0698">rRNA processing</keyword>
<dbReference type="PIRSF" id="PIRSF037565">
    <property type="entry name" value="RRNA_m2G_Mtase_RsmD_prd"/>
    <property type="match status" value="1"/>
</dbReference>
<dbReference type="Pfam" id="PF05175">
    <property type="entry name" value="MTS"/>
    <property type="match status" value="1"/>
</dbReference>
<evidence type="ECO:0000256" key="3">
    <source>
        <dbReference type="ARBA" id="ARBA00022603"/>
    </source>
</evidence>
<evidence type="ECO:0000313" key="9">
    <source>
        <dbReference type="Proteomes" id="UP001324634"/>
    </source>
</evidence>
<dbReference type="InterPro" id="IPR002052">
    <property type="entry name" value="DNA_methylase_N6_adenine_CS"/>
</dbReference>
<dbReference type="PANTHER" id="PTHR47816:SF5">
    <property type="entry name" value="RIBOSOMAL RNA LARGE SUBUNIT METHYLTRANSFERASE G"/>
    <property type="match status" value="1"/>
</dbReference>
<evidence type="ECO:0000256" key="2">
    <source>
        <dbReference type="ARBA" id="ARBA00022552"/>
    </source>
</evidence>
<dbReference type="RefSeq" id="WP_321393040.1">
    <property type="nucleotide sequence ID" value="NZ_CP139487.1"/>
</dbReference>
<dbReference type="AlphaFoldDB" id="A0AAX4HM72"/>
<evidence type="ECO:0000256" key="4">
    <source>
        <dbReference type="ARBA" id="ARBA00022679"/>
    </source>
</evidence>
<keyword evidence="5" id="KW-0949">S-adenosyl-L-methionine</keyword>
<evidence type="ECO:0000256" key="5">
    <source>
        <dbReference type="ARBA" id="ARBA00022691"/>
    </source>
</evidence>
<keyword evidence="9" id="KW-1185">Reference proteome</keyword>
<dbReference type="CDD" id="cd02440">
    <property type="entry name" value="AdoMet_MTases"/>
    <property type="match status" value="1"/>
</dbReference>
<dbReference type="InterPro" id="IPR046977">
    <property type="entry name" value="RsmC/RlmG"/>
</dbReference>
<dbReference type="SUPFAM" id="SSF53335">
    <property type="entry name" value="S-adenosyl-L-methionine-dependent methyltransferases"/>
    <property type="match status" value="1"/>
</dbReference>
<gene>
    <name evidence="8" type="ORF">SOO65_16840</name>
</gene>
<dbReference type="InterPro" id="IPR017237">
    <property type="entry name" value="RLMG"/>
</dbReference>
<keyword evidence="1" id="KW-0963">Cytoplasm</keyword>
<dbReference type="PANTHER" id="PTHR47816">
    <property type="entry name" value="RIBOSOMAL RNA SMALL SUBUNIT METHYLTRANSFERASE C"/>
    <property type="match status" value="1"/>
</dbReference>
<keyword evidence="4" id="KW-0808">Transferase</keyword>
<dbReference type="InterPro" id="IPR029063">
    <property type="entry name" value="SAM-dependent_MTases_sf"/>
</dbReference>
<evidence type="ECO:0000313" key="8">
    <source>
        <dbReference type="EMBL" id="WPU64363.1"/>
    </source>
</evidence>
<dbReference type="PROSITE" id="PS00092">
    <property type="entry name" value="N6_MTASE"/>
    <property type="match status" value="1"/>
</dbReference>
<dbReference type="Proteomes" id="UP001324634">
    <property type="component" value="Chromosome"/>
</dbReference>
<feature type="domain" description="RlmG N-terminal" evidence="7">
    <location>
        <begin position="8"/>
        <end position="169"/>
    </location>
</feature>